<keyword evidence="1" id="KW-0472">Membrane</keyword>
<feature type="transmembrane region" description="Helical" evidence="1">
    <location>
        <begin position="126"/>
        <end position="153"/>
    </location>
</feature>
<proteinExistence type="predicted"/>
<organism evidence="2 3">
    <name type="scientific">Oculimacula yallundae</name>
    <dbReference type="NCBI Taxonomy" id="86028"/>
    <lineage>
        <taxon>Eukaryota</taxon>
        <taxon>Fungi</taxon>
        <taxon>Dikarya</taxon>
        <taxon>Ascomycota</taxon>
        <taxon>Pezizomycotina</taxon>
        <taxon>Leotiomycetes</taxon>
        <taxon>Helotiales</taxon>
        <taxon>Ploettnerulaceae</taxon>
        <taxon>Oculimacula</taxon>
    </lineage>
</organism>
<keyword evidence="3" id="KW-1185">Reference proteome</keyword>
<accession>A0ABR4C1Z6</accession>
<dbReference type="EMBL" id="JAZHXI010000014">
    <property type="protein sequence ID" value="KAL2063920.1"/>
    <property type="molecule type" value="Genomic_DNA"/>
</dbReference>
<protein>
    <submittedName>
        <fullName evidence="2">Uncharacterized protein</fullName>
    </submittedName>
</protein>
<name>A0ABR4C1Z6_9HELO</name>
<sequence length="204" mass="22807">MINISQLHQYSACTAPSRSASLCFSRHTSNDLHLWRALSTSSLSSTSFVLFYTLSRIVCVYCLSYDTPLRRLSIACVLLGYGSKWTGWDQVVGWIGWIGLGGHFSTLNPVILLLHGFGMGGILLEIFVRVCVVFMLSFRCISCNICMCTFAYYRYGPRESGREKSVFMDGGLSCHCCSCCVILRLSRLGYRWVGWGRLMKGIAG</sequence>
<reference evidence="2 3" key="1">
    <citation type="journal article" date="2024" name="Commun. Biol.">
        <title>Comparative genomic analysis of thermophilic fungi reveals convergent evolutionary adaptations and gene losses.</title>
        <authorList>
            <person name="Steindorff A.S."/>
            <person name="Aguilar-Pontes M.V."/>
            <person name="Robinson A.J."/>
            <person name="Andreopoulos B."/>
            <person name="LaButti K."/>
            <person name="Kuo A."/>
            <person name="Mondo S."/>
            <person name="Riley R."/>
            <person name="Otillar R."/>
            <person name="Haridas S."/>
            <person name="Lipzen A."/>
            <person name="Grimwood J."/>
            <person name="Schmutz J."/>
            <person name="Clum A."/>
            <person name="Reid I.D."/>
            <person name="Moisan M.C."/>
            <person name="Butler G."/>
            <person name="Nguyen T.T.M."/>
            <person name="Dewar K."/>
            <person name="Conant G."/>
            <person name="Drula E."/>
            <person name="Henrissat B."/>
            <person name="Hansel C."/>
            <person name="Singer S."/>
            <person name="Hutchinson M.I."/>
            <person name="de Vries R.P."/>
            <person name="Natvig D.O."/>
            <person name="Powell A.J."/>
            <person name="Tsang A."/>
            <person name="Grigoriev I.V."/>
        </authorList>
    </citation>
    <scope>NUCLEOTIDE SEQUENCE [LARGE SCALE GENOMIC DNA]</scope>
    <source>
        <strain evidence="2 3">CBS 494.80</strain>
    </source>
</reference>
<gene>
    <name evidence="2" type="ORF">VTL71DRAFT_4414</name>
</gene>
<feature type="transmembrane region" description="Helical" evidence="1">
    <location>
        <begin position="94"/>
        <end position="114"/>
    </location>
</feature>
<evidence type="ECO:0000313" key="3">
    <source>
        <dbReference type="Proteomes" id="UP001595075"/>
    </source>
</evidence>
<keyword evidence="1" id="KW-0812">Transmembrane</keyword>
<evidence type="ECO:0000313" key="2">
    <source>
        <dbReference type="EMBL" id="KAL2063920.1"/>
    </source>
</evidence>
<dbReference type="Proteomes" id="UP001595075">
    <property type="component" value="Unassembled WGS sequence"/>
</dbReference>
<evidence type="ECO:0000256" key="1">
    <source>
        <dbReference type="SAM" id="Phobius"/>
    </source>
</evidence>
<keyword evidence="1" id="KW-1133">Transmembrane helix</keyword>
<comment type="caution">
    <text evidence="2">The sequence shown here is derived from an EMBL/GenBank/DDBJ whole genome shotgun (WGS) entry which is preliminary data.</text>
</comment>